<dbReference type="RefSeq" id="WP_090029997.1">
    <property type="nucleotide sequence ID" value="NZ_FNEB01000010.1"/>
</dbReference>
<dbReference type="AlphaFoldDB" id="A0A1G8S068"/>
<evidence type="ECO:0008006" key="4">
    <source>
        <dbReference type="Google" id="ProtNLM"/>
    </source>
</evidence>
<feature type="transmembrane region" description="Helical" evidence="1">
    <location>
        <begin position="271"/>
        <end position="294"/>
    </location>
</feature>
<reference evidence="2 3" key="1">
    <citation type="submission" date="2016-10" db="EMBL/GenBank/DDBJ databases">
        <authorList>
            <person name="de Groot N.N."/>
        </authorList>
    </citation>
    <scope>NUCLEOTIDE SEQUENCE [LARGE SCALE GENOMIC DNA]</scope>
    <source>
        <strain evidence="2 3">DSM 28010</strain>
    </source>
</reference>
<evidence type="ECO:0000313" key="3">
    <source>
        <dbReference type="Proteomes" id="UP000199340"/>
    </source>
</evidence>
<dbReference type="Pfam" id="PF05145">
    <property type="entry name" value="AbrB"/>
    <property type="match status" value="1"/>
</dbReference>
<dbReference type="PANTHER" id="PTHR38457:SF1">
    <property type="entry name" value="REGULATOR ABRB-RELATED"/>
    <property type="match status" value="1"/>
</dbReference>
<feature type="transmembrane region" description="Helical" evidence="1">
    <location>
        <begin position="63"/>
        <end position="78"/>
    </location>
</feature>
<feature type="transmembrane region" description="Helical" evidence="1">
    <location>
        <begin position="84"/>
        <end position="102"/>
    </location>
</feature>
<dbReference type="EMBL" id="FNEB01000010">
    <property type="protein sequence ID" value="SDJ22618.1"/>
    <property type="molecule type" value="Genomic_DNA"/>
</dbReference>
<keyword evidence="3" id="KW-1185">Reference proteome</keyword>
<gene>
    <name evidence="2" type="ORF">SAMN05421850_11078</name>
</gene>
<feature type="transmembrane region" description="Helical" evidence="1">
    <location>
        <begin position="152"/>
        <end position="170"/>
    </location>
</feature>
<dbReference type="NCBIfam" id="TIGR03082">
    <property type="entry name" value="Gneg_AbrB_dup"/>
    <property type="match status" value="1"/>
</dbReference>
<feature type="transmembrane region" description="Helical" evidence="1">
    <location>
        <begin position="32"/>
        <end position="51"/>
    </location>
</feature>
<feature type="transmembrane region" description="Helical" evidence="1">
    <location>
        <begin position="190"/>
        <end position="207"/>
    </location>
</feature>
<feature type="transmembrane region" description="Helical" evidence="1">
    <location>
        <begin position="300"/>
        <end position="320"/>
    </location>
</feature>
<dbReference type="OrthoDB" id="7157734at2"/>
<keyword evidence="1" id="KW-0472">Membrane</keyword>
<feature type="transmembrane region" description="Helical" evidence="1">
    <location>
        <begin position="214"/>
        <end position="234"/>
    </location>
</feature>
<dbReference type="PANTHER" id="PTHR38457">
    <property type="entry name" value="REGULATOR ABRB-RELATED"/>
    <property type="match status" value="1"/>
</dbReference>
<sequence length="354" mass="36822">MTRDSILTTLALVLVGGLGGFAAHLLHTPLPFMLGSLVATALSATLFARAIPEGYVFPQKFRLIFLAVIGVMIGAQVSPDLLDLLPAMLASFTAIVLFVGLAHGGNYLIFRHVGGYDPATAFYSGTPGGLLESIAMGEAAGADIATLTMQQFLRIILVITMVPVGLSIWMGAPVGSASGMTLAHASPSDFSHVHLVVLTGLIGILIGKPLRLPAWQLTGPLFAAAIVSSTGLGVLDLPNWMISVCQVVIGASLGMRLGGLRGRAVLRGAGLGILSVGLMLSIGLAFALVLVRLTGQPIDVLMVSFAPGGVTEMALVALSLNANPALVTAHHIWRIILTVIELAFIGRYVQPRTL</sequence>
<dbReference type="InterPro" id="IPR007820">
    <property type="entry name" value="AbrB_fam"/>
</dbReference>
<evidence type="ECO:0000313" key="2">
    <source>
        <dbReference type="EMBL" id="SDJ22618.1"/>
    </source>
</evidence>
<protein>
    <recommendedName>
        <fullName evidence="4">Ammonia monooxygenase</fullName>
    </recommendedName>
</protein>
<keyword evidence="1" id="KW-1133">Transmembrane helix</keyword>
<organism evidence="2 3">
    <name type="scientific">Lutimaribacter saemankumensis</name>
    <dbReference type="NCBI Taxonomy" id="490829"/>
    <lineage>
        <taxon>Bacteria</taxon>
        <taxon>Pseudomonadati</taxon>
        <taxon>Pseudomonadota</taxon>
        <taxon>Alphaproteobacteria</taxon>
        <taxon>Rhodobacterales</taxon>
        <taxon>Roseobacteraceae</taxon>
        <taxon>Lutimaribacter</taxon>
    </lineage>
</organism>
<keyword evidence="1" id="KW-0812">Transmembrane</keyword>
<dbReference type="GO" id="GO:0016020">
    <property type="term" value="C:membrane"/>
    <property type="evidence" value="ECO:0007669"/>
    <property type="project" value="InterPro"/>
</dbReference>
<proteinExistence type="predicted"/>
<name>A0A1G8S068_9RHOB</name>
<dbReference type="STRING" id="490829.SAMN05421850_11078"/>
<feature type="transmembrane region" description="Helical" evidence="1">
    <location>
        <begin position="332"/>
        <end position="349"/>
    </location>
</feature>
<evidence type="ECO:0000256" key="1">
    <source>
        <dbReference type="SAM" id="Phobius"/>
    </source>
</evidence>
<dbReference type="PIRSF" id="PIRSF038991">
    <property type="entry name" value="Protein_AbrB"/>
    <property type="match status" value="1"/>
</dbReference>
<accession>A0A1G8S068</accession>
<dbReference type="InterPro" id="IPR017516">
    <property type="entry name" value="AbrB_dup"/>
</dbReference>
<dbReference type="GO" id="GO:0010468">
    <property type="term" value="P:regulation of gene expression"/>
    <property type="evidence" value="ECO:0007669"/>
    <property type="project" value="InterPro"/>
</dbReference>
<dbReference type="Proteomes" id="UP000199340">
    <property type="component" value="Unassembled WGS sequence"/>
</dbReference>